<dbReference type="Pfam" id="PF13920">
    <property type="entry name" value="zf-C3HC4_3"/>
    <property type="match status" value="1"/>
</dbReference>
<dbReference type="VEuPathDB" id="GiardiaDB:GMRT_13689"/>
<feature type="domain" description="RING-type" evidence="2">
    <location>
        <begin position="1053"/>
        <end position="1089"/>
    </location>
</feature>
<dbReference type="SUPFAM" id="SSF48403">
    <property type="entry name" value="Ankyrin repeat"/>
    <property type="match status" value="4"/>
</dbReference>
<organism evidence="3 4">
    <name type="scientific">Giardia muris</name>
    <dbReference type="NCBI Taxonomy" id="5742"/>
    <lineage>
        <taxon>Eukaryota</taxon>
        <taxon>Metamonada</taxon>
        <taxon>Diplomonadida</taxon>
        <taxon>Hexamitidae</taxon>
        <taxon>Giardiinae</taxon>
        <taxon>Giardia</taxon>
    </lineage>
</organism>
<keyword evidence="1" id="KW-0479">Metal-binding</keyword>
<dbReference type="EMBL" id="VDLU01000001">
    <property type="protein sequence ID" value="TNJ30694.1"/>
    <property type="molecule type" value="Genomic_DNA"/>
</dbReference>
<evidence type="ECO:0000256" key="1">
    <source>
        <dbReference type="PROSITE-ProRule" id="PRU00175"/>
    </source>
</evidence>
<reference evidence="3 4" key="1">
    <citation type="submission" date="2019-05" db="EMBL/GenBank/DDBJ databases">
        <title>The compact genome of Giardia muris reveals important steps in the evolution of intestinal protozoan parasites.</title>
        <authorList>
            <person name="Xu F."/>
            <person name="Jimenez-Gonzalez A."/>
            <person name="Einarsson E."/>
            <person name="Astvaldsson A."/>
            <person name="Peirasmaki D."/>
            <person name="Eckmann L."/>
            <person name="Andersson J.O."/>
            <person name="Svard S.G."/>
            <person name="Jerlstrom-Hultqvist J."/>
        </authorList>
    </citation>
    <scope>NUCLEOTIDE SEQUENCE [LARGE SCALE GENOMIC DNA]</scope>
    <source>
        <strain evidence="3 4">Roberts-Thomson</strain>
    </source>
</reference>
<dbReference type="InterPro" id="IPR013083">
    <property type="entry name" value="Znf_RING/FYVE/PHD"/>
</dbReference>
<dbReference type="Pfam" id="PF12796">
    <property type="entry name" value="Ank_2"/>
    <property type="match status" value="8"/>
</dbReference>
<accession>A0A4Z1SYB7</accession>
<dbReference type="PANTHER" id="PTHR24120">
    <property type="entry name" value="GH07239P"/>
    <property type="match status" value="1"/>
</dbReference>
<dbReference type="SUPFAM" id="SSF57850">
    <property type="entry name" value="RING/U-box"/>
    <property type="match status" value="1"/>
</dbReference>
<dbReference type="AlphaFoldDB" id="A0A4Z1SYB7"/>
<dbReference type="SMART" id="SM00248">
    <property type="entry name" value="ANK"/>
    <property type="match status" value="24"/>
</dbReference>
<gene>
    <name evidence="3" type="ORF">GMRT_13689</name>
</gene>
<evidence type="ECO:0000259" key="2">
    <source>
        <dbReference type="PROSITE" id="PS50089"/>
    </source>
</evidence>
<dbReference type="PANTHER" id="PTHR24120:SF4">
    <property type="entry name" value="GH07239P"/>
    <property type="match status" value="1"/>
</dbReference>
<dbReference type="OrthoDB" id="7464126at2759"/>
<sequence length="1101" mass="121990">MTSTPLMHAVRRGCTNDVQLHIAYARRHGPHGITALMLAALKRDGPCLDILVDWEARMTDQDSATALMMAAAGGFTAGVRVLASKECGLQDKCGWTALMRAAHAGHQDCVLLLLQEVKKQTTEAWHTFSSGTTALMLALAVRQREIAILLSKREAGFVSSDNRTALWYALDTLQFDIAAGLCKEEMGLTPTHDLHGYTDLMQAVLLNEPQQIINLTDVARKRFRGYTALMIAAILGREECVAQLLPHENGIQNEDGQTALMLAARKGHLQCVKCLAMTEARMRDHSGATALILALSARQFSCAQHLEYVEQDIRTNAKVSPLHIAIEVGCLEIADQLKLETINRSTFMNVAITLDDDLTIIEILRIALGLSERDMQEQGLTPLMLAAAAGHYKCVRRYGKYLGQQDRNGFTALMHAVTNGNTNCISSLLPELDIANTKGQTVLDIVLERRDDACIRSFLISEVKAPLNSRMSILMLAAVAGNVKCVECYLDQACRRDANGLTALMLAAINRRTECVRILCSKESQLQTDEGETALMEAVKARAVECIELLVEREAKMQDKMGRTALMLAAVNNSPECVKLLVEQEAGLRNKWSTTALIRAAWRGNSSCVKLLLPETRIRTESEYSIKTDKGDISLRIQSTALMAAAAFGNDDCVAILVDSERQMRDLVGATALMYAAVHNHLRCVHQLSYEEGMQTSAPCSWLVEDTRYLVDRGASALMCAAAVGNLEIVEALSQREALLRDQNGWTALMYAVKYGHVECARHLIELEGKLQDEAGRTALMWAISHDQMECVRLLVAKETSIAKPWGETALMWAVFYGANQFVNLLLDEAGMQTTHHLRWMMMSTDVCTLKGTTALMLAATMDRTDCAISLLPRELKLRDESGRTALMLAAYHGSLNIIPLLREEEGLRSLEGKTAFLYALERDNLSCALELISELDFDNAFDQTLIDDALHQRNITVRVVFLPYVLENLTRNDIRFRYSKVIEATNMIVSASRKTFLITSDASNASDISESIDTLIGLLLGEYLEHNTDVLDRLEAYLTSKDVEDCDHESICSVCMSEPPDTVLLPCRHLVVCSTCAEQIGYRCPYCRNDIFEKLLVYAS</sequence>
<dbReference type="GO" id="GO:0008270">
    <property type="term" value="F:zinc ion binding"/>
    <property type="evidence" value="ECO:0007669"/>
    <property type="project" value="UniProtKB-KW"/>
</dbReference>
<dbReference type="Pfam" id="PF13637">
    <property type="entry name" value="Ank_4"/>
    <property type="match status" value="1"/>
</dbReference>
<keyword evidence="4" id="KW-1185">Reference proteome</keyword>
<dbReference type="InterPro" id="IPR002110">
    <property type="entry name" value="Ankyrin_rpt"/>
</dbReference>
<dbReference type="InterPro" id="IPR001841">
    <property type="entry name" value="Znf_RING"/>
</dbReference>
<protein>
    <submittedName>
        <fullName evidence="3">Ankyrin repeat protein 2</fullName>
    </submittedName>
</protein>
<dbReference type="InterPro" id="IPR036770">
    <property type="entry name" value="Ankyrin_rpt-contain_sf"/>
</dbReference>
<comment type="caution">
    <text evidence="3">The sequence shown here is derived from an EMBL/GenBank/DDBJ whole genome shotgun (WGS) entry which is preliminary data.</text>
</comment>
<dbReference type="Proteomes" id="UP000315496">
    <property type="component" value="Chromosome 1"/>
</dbReference>
<keyword evidence="1" id="KW-0862">Zinc</keyword>
<dbReference type="Gene3D" id="3.30.40.10">
    <property type="entry name" value="Zinc/RING finger domain, C3HC4 (zinc finger)"/>
    <property type="match status" value="1"/>
</dbReference>
<dbReference type="SMART" id="SM00184">
    <property type="entry name" value="RING"/>
    <property type="match status" value="1"/>
</dbReference>
<evidence type="ECO:0000313" key="4">
    <source>
        <dbReference type="Proteomes" id="UP000315496"/>
    </source>
</evidence>
<evidence type="ECO:0000313" key="3">
    <source>
        <dbReference type="EMBL" id="TNJ30694.1"/>
    </source>
</evidence>
<name>A0A4Z1SYB7_GIAMU</name>
<proteinExistence type="predicted"/>
<keyword evidence="1" id="KW-0863">Zinc-finger</keyword>
<dbReference type="PROSITE" id="PS50089">
    <property type="entry name" value="ZF_RING_2"/>
    <property type="match status" value="1"/>
</dbReference>
<dbReference type="Gene3D" id="1.25.40.20">
    <property type="entry name" value="Ankyrin repeat-containing domain"/>
    <property type="match status" value="7"/>
</dbReference>